<evidence type="ECO:0000313" key="2">
    <source>
        <dbReference type="EMBL" id="RRJ26967.1"/>
    </source>
</evidence>
<dbReference type="PANTHER" id="PTHR34047">
    <property type="entry name" value="NUCLEAR INTRON MATURASE 1, MITOCHONDRIAL-RELATED"/>
    <property type="match status" value="1"/>
</dbReference>
<dbReference type="AlphaFoldDB" id="A0A3P3R0I1"/>
<dbReference type="Proteomes" id="UP000272490">
    <property type="component" value="Unassembled WGS sequence"/>
</dbReference>
<dbReference type="InterPro" id="IPR043502">
    <property type="entry name" value="DNA/RNA_pol_sf"/>
</dbReference>
<comment type="caution">
    <text evidence="2">The sequence shown here is derived from an EMBL/GenBank/DDBJ whole genome shotgun (WGS) entry which is preliminary data.</text>
</comment>
<protein>
    <recommendedName>
        <fullName evidence="1">Reverse transcriptase domain-containing protein</fullName>
    </recommendedName>
</protein>
<gene>
    <name evidence="2" type="ORF">EHV10_02865</name>
</gene>
<dbReference type="RefSeq" id="WP_128673324.1">
    <property type="nucleotide sequence ID" value="NZ_RRCO01000001.1"/>
</dbReference>
<dbReference type="PANTHER" id="PTHR34047:SF8">
    <property type="entry name" value="PROTEIN YKFC"/>
    <property type="match status" value="1"/>
</dbReference>
<accession>A0A3P3R0I1</accession>
<sequence>MNAKDWISDPKVIEKSKKGYAHFDLRMDISKAAGYVTNPDKVAHHGFYPFIHYVMKINKYNKQKGKKSKEREICYAAHIDRCIYQFYSAILNESYNLYLDKEGIDSVSVAYRTNLQKSNIHIAREAFDYIRELGDAYVMIGDFTGFFDNLDHEYLKRQWCTVMRFDTLPEDHYAVFKNVTKYSTWELEDLLKITSLNLKEFNKRRIALDKTEYRKNRKHISKNTKSYQIPQGSPISAVLANIYMIDADKYVNEYVTSLGGIYRRYSDDFIVVIPKKDNTIFVMEQVINILRKTPRLQLEPNKTQIFEIQEQIIENVGDKLLSDADNSKKVINFLGFTFDGKNIMVRSKTIGKYYYRMYRKAKSISKNPHLEGKANLYKKYSVHGATAKVGNFFTYIMHAEDAFGEDELIYRDLKNHIPKIRRALNNSKK</sequence>
<dbReference type="InterPro" id="IPR000477">
    <property type="entry name" value="RT_dom"/>
</dbReference>
<dbReference type="InterPro" id="IPR051083">
    <property type="entry name" value="GrpII_Intron_Splice-Mob/Def"/>
</dbReference>
<feature type="domain" description="Reverse transcriptase" evidence="1">
    <location>
        <begin position="1"/>
        <end position="338"/>
    </location>
</feature>
<dbReference type="NCBIfam" id="NF041746">
    <property type="entry name" value="Drt2"/>
    <property type="match status" value="1"/>
</dbReference>
<reference evidence="2 3" key="1">
    <citation type="submission" date="2018-11" db="EMBL/GenBank/DDBJ databases">
        <title>Genome sequencing of Lachnoanaerobaculum sp. KCOM 2030 (= ChDC B114).</title>
        <authorList>
            <person name="Kook J.-K."/>
            <person name="Park S.-N."/>
            <person name="Lim Y.K."/>
        </authorList>
    </citation>
    <scope>NUCLEOTIDE SEQUENCE [LARGE SCALE GENOMIC DNA]</scope>
    <source>
        <strain evidence="2 3">KCOM 2030</strain>
    </source>
</reference>
<evidence type="ECO:0000313" key="3">
    <source>
        <dbReference type="Proteomes" id="UP000272490"/>
    </source>
</evidence>
<dbReference type="Pfam" id="PF00078">
    <property type="entry name" value="RVT_1"/>
    <property type="match status" value="1"/>
</dbReference>
<dbReference type="SUPFAM" id="SSF56672">
    <property type="entry name" value="DNA/RNA polymerases"/>
    <property type="match status" value="1"/>
</dbReference>
<evidence type="ECO:0000259" key="1">
    <source>
        <dbReference type="PROSITE" id="PS50878"/>
    </source>
</evidence>
<dbReference type="EMBL" id="RRCO01000001">
    <property type="protein sequence ID" value="RRJ26967.1"/>
    <property type="molecule type" value="Genomic_DNA"/>
</dbReference>
<dbReference type="PROSITE" id="PS50878">
    <property type="entry name" value="RT_POL"/>
    <property type="match status" value="1"/>
</dbReference>
<dbReference type="OrthoDB" id="9788687at2"/>
<name>A0A3P3R0I1_9FIRM</name>
<keyword evidence="3" id="KW-1185">Reference proteome</keyword>
<organism evidence="2 3">
    <name type="scientific">Lachnoanaerobaculum gingivalis</name>
    <dbReference type="NCBI Taxonomy" id="2490855"/>
    <lineage>
        <taxon>Bacteria</taxon>
        <taxon>Bacillati</taxon>
        <taxon>Bacillota</taxon>
        <taxon>Clostridia</taxon>
        <taxon>Lachnospirales</taxon>
        <taxon>Lachnospiraceae</taxon>
        <taxon>Lachnoanaerobaculum</taxon>
    </lineage>
</organism>
<dbReference type="CDD" id="cd01651">
    <property type="entry name" value="RT_G2_intron"/>
    <property type="match status" value="1"/>
</dbReference>
<proteinExistence type="predicted"/>